<evidence type="ECO:0000313" key="2">
    <source>
        <dbReference type="Proteomes" id="UP000515823"/>
    </source>
</evidence>
<keyword evidence="2" id="KW-1185">Reference proteome</keyword>
<name>A0A7G9G0I8_9FIRM</name>
<dbReference type="Proteomes" id="UP000515823">
    <property type="component" value="Chromosome"/>
</dbReference>
<dbReference type="RefSeq" id="WP_408635146.1">
    <property type="nucleotide sequence ID" value="NZ_CP060634.1"/>
</dbReference>
<protein>
    <submittedName>
        <fullName evidence="1">Septum formation initiator family protein</fullName>
    </submittedName>
</protein>
<evidence type="ECO:0000313" key="1">
    <source>
        <dbReference type="EMBL" id="QNM04320.1"/>
    </source>
</evidence>
<dbReference type="EMBL" id="CP060634">
    <property type="protein sequence ID" value="QNM04320.1"/>
    <property type="molecule type" value="Genomic_DNA"/>
</dbReference>
<organism evidence="1 2">
    <name type="scientific">Qiania dongpingensis</name>
    <dbReference type="NCBI Taxonomy" id="2763669"/>
    <lineage>
        <taxon>Bacteria</taxon>
        <taxon>Bacillati</taxon>
        <taxon>Bacillota</taxon>
        <taxon>Clostridia</taxon>
        <taxon>Lachnospirales</taxon>
        <taxon>Lachnospiraceae</taxon>
        <taxon>Qiania</taxon>
    </lineage>
</organism>
<dbReference type="AlphaFoldDB" id="A0A7G9G0I8"/>
<reference evidence="1 2" key="1">
    <citation type="submission" date="2020-08" db="EMBL/GenBank/DDBJ databases">
        <authorList>
            <person name="Liu C."/>
            <person name="Sun Q."/>
        </authorList>
    </citation>
    <scope>NUCLEOTIDE SEQUENCE [LARGE SCALE GENOMIC DNA]</scope>
    <source>
        <strain evidence="1 2">NSJ-38</strain>
    </source>
</reference>
<sequence length="104" mass="11985">MEGSRRKKRYKRQSKKVILGILLVVALLGGAVMYKTRTLQAKDDRYAAREENIKSQIESEEQKASELEEQEIYVKTKKYIEEIAKTKLGLVMPGETLLKPKNND</sequence>
<proteinExistence type="predicted"/>
<gene>
    <name evidence="1" type="ORF">H9Q78_07390</name>
</gene>
<dbReference type="InterPro" id="IPR007060">
    <property type="entry name" value="FtsL/DivIC"/>
</dbReference>
<accession>A0A7G9G0I8</accession>
<dbReference type="KEGG" id="qdo:H9Q78_07390"/>
<dbReference type="Pfam" id="PF04977">
    <property type="entry name" value="DivIC"/>
    <property type="match status" value="1"/>
</dbReference>